<dbReference type="AlphaFoldDB" id="A0A382XT60"/>
<organism evidence="2">
    <name type="scientific">marine metagenome</name>
    <dbReference type="NCBI Taxonomy" id="408172"/>
    <lineage>
        <taxon>unclassified sequences</taxon>
        <taxon>metagenomes</taxon>
        <taxon>ecological metagenomes</taxon>
    </lineage>
</organism>
<proteinExistence type="predicted"/>
<evidence type="ECO:0000259" key="1">
    <source>
        <dbReference type="Pfam" id="PF13180"/>
    </source>
</evidence>
<dbReference type="SUPFAM" id="SSF50156">
    <property type="entry name" value="PDZ domain-like"/>
    <property type="match status" value="1"/>
</dbReference>
<name>A0A382XT60_9ZZZZ</name>
<dbReference type="Pfam" id="PF13180">
    <property type="entry name" value="PDZ_2"/>
    <property type="match status" value="1"/>
</dbReference>
<feature type="non-terminal residue" evidence="2">
    <location>
        <position position="1"/>
    </location>
</feature>
<dbReference type="EMBL" id="UINC01170231">
    <property type="protein sequence ID" value="SVD74173.1"/>
    <property type="molecule type" value="Genomic_DNA"/>
</dbReference>
<accession>A0A382XT60</accession>
<gene>
    <name evidence="2" type="ORF">METZ01_LOCUS427027</name>
</gene>
<sequence>IVLKVDENGPSKIAGINEDSNIGFGNQLAYDGDVITAVDDKSIKSMEELINYLALYKTPGTTTDLTVFRDAQEISVEIELGYRPKQTKRY</sequence>
<dbReference type="InterPro" id="IPR036034">
    <property type="entry name" value="PDZ_sf"/>
</dbReference>
<feature type="domain" description="PDZ" evidence="1">
    <location>
        <begin position="1"/>
        <end position="80"/>
    </location>
</feature>
<protein>
    <recommendedName>
        <fullName evidence="1">PDZ domain-containing protein</fullName>
    </recommendedName>
</protein>
<reference evidence="2" key="1">
    <citation type="submission" date="2018-05" db="EMBL/GenBank/DDBJ databases">
        <authorList>
            <person name="Lanie J.A."/>
            <person name="Ng W.-L."/>
            <person name="Kazmierczak K.M."/>
            <person name="Andrzejewski T.M."/>
            <person name="Davidsen T.M."/>
            <person name="Wayne K.J."/>
            <person name="Tettelin H."/>
            <person name="Glass J.I."/>
            <person name="Rusch D."/>
            <person name="Podicherti R."/>
            <person name="Tsui H.-C.T."/>
            <person name="Winkler M.E."/>
        </authorList>
    </citation>
    <scope>NUCLEOTIDE SEQUENCE</scope>
</reference>
<dbReference type="InterPro" id="IPR001478">
    <property type="entry name" value="PDZ"/>
</dbReference>
<dbReference type="Gene3D" id="2.30.42.10">
    <property type="match status" value="1"/>
</dbReference>
<evidence type="ECO:0000313" key="2">
    <source>
        <dbReference type="EMBL" id="SVD74173.1"/>
    </source>
</evidence>